<evidence type="ECO:0000313" key="6">
    <source>
        <dbReference type="EMBL" id="QIN77254.1"/>
    </source>
</evidence>
<dbReference type="Proteomes" id="UP000502706">
    <property type="component" value="Chromosome"/>
</dbReference>
<evidence type="ECO:0000256" key="4">
    <source>
        <dbReference type="SAM" id="MobiDB-lite"/>
    </source>
</evidence>
<keyword evidence="7" id="KW-1185">Reference proteome</keyword>
<dbReference type="InterPro" id="IPR002059">
    <property type="entry name" value="CSP_DNA-bd"/>
</dbReference>
<dbReference type="SMART" id="SM00357">
    <property type="entry name" value="CSP"/>
    <property type="match status" value="1"/>
</dbReference>
<dbReference type="PROSITE" id="PS00352">
    <property type="entry name" value="CSD_1"/>
    <property type="match status" value="1"/>
</dbReference>
<dbReference type="GO" id="GO:0003676">
    <property type="term" value="F:nucleic acid binding"/>
    <property type="evidence" value="ECO:0007669"/>
    <property type="project" value="InterPro"/>
</dbReference>
<accession>A0A6G8PSA4</accession>
<feature type="compositionally biased region" description="Pro residues" evidence="4">
    <location>
        <begin position="69"/>
        <end position="85"/>
    </location>
</feature>
<dbReference type="CDD" id="cd04458">
    <property type="entry name" value="CSP_CDS"/>
    <property type="match status" value="1"/>
</dbReference>
<keyword evidence="2" id="KW-0963">Cytoplasm</keyword>
<dbReference type="GO" id="GO:0005737">
    <property type="term" value="C:cytoplasm"/>
    <property type="evidence" value="ECO:0007669"/>
    <property type="project" value="UniProtKB-SubCell"/>
</dbReference>
<proteinExistence type="predicted"/>
<dbReference type="AlphaFoldDB" id="A0A6G8PSA4"/>
<feature type="domain" description="CSD" evidence="5">
    <location>
        <begin position="1"/>
        <end position="66"/>
    </location>
</feature>
<evidence type="ECO:0000256" key="2">
    <source>
        <dbReference type="ARBA" id="ARBA00022490"/>
    </source>
</evidence>
<dbReference type="InterPro" id="IPR011129">
    <property type="entry name" value="CSD"/>
</dbReference>
<evidence type="ECO:0000256" key="3">
    <source>
        <dbReference type="RuleBase" id="RU000408"/>
    </source>
</evidence>
<evidence type="ECO:0000259" key="5">
    <source>
        <dbReference type="PROSITE" id="PS51857"/>
    </source>
</evidence>
<dbReference type="InterPro" id="IPR019844">
    <property type="entry name" value="CSD_CS"/>
</dbReference>
<protein>
    <recommendedName>
        <fullName evidence="5">CSD domain-containing protein</fullName>
    </recommendedName>
</protein>
<dbReference type="PRINTS" id="PR00050">
    <property type="entry name" value="COLDSHOCK"/>
</dbReference>
<dbReference type="Gene3D" id="6.20.370.130">
    <property type="match status" value="1"/>
</dbReference>
<dbReference type="Pfam" id="PF00313">
    <property type="entry name" value="CSD"/>
    <property type="match status" value="1"/>
</dbReference>
<name>A0A6G8PSA4_9ACTN</name>
<dbReference type="Gene3D" id="2.40.50.140">
    <property type="entry name" value="Nucleic acid-binding proteins"/>
    <property type="match status" value="1"/>
</dbReference>
<dbReference type="KEGG" id="rmar:GBA65_00560"/>
<feature type="region of interest" description="Disordered" evidence="4">
    <location>
        <begin position="46"/>
        <end position="97"/>
    </location>
</feature>
<evidence type="ECO:0000256" key="1">
    <source>
        <dbReference type="ARBA" id="ARBA00004496"/>
    </source>
</evidence>
<dbReference type="FunFam" id="2.40.50.140:FF:000006">
    <property type="entry name" value="Cold shock protein CspC"/>
    <property type="match status" value="1"/>
</dbReference>
<gene>
    <name evidence="6" type="ORF">GBA65_00560</name>
</gene>
<sequence>MPQGTVKWFDGGKGYGFISPEEGGGDLFVHFSGILGDDFKSLEEGESVSYEVSQGKRGPQAENVRRLSPPRPQQKPPAPRPPSRGPAPSASPDVPELLRMLAALRDANVLTPEEFRAKRDELVERL</sequence>
<organism evidence="6 7">
    <name type="scientific">Rubrobacter marinus</name>
    <dbReference type="NCBI Taxonomy" id="2653852"/>
    <lineage>
        <taxon>Bacteria</taxon>
        <taxon>Bacillati</taxon>
        <taxon>Actinomycetota</taxon>
        <taxon>Rubrobacteria</taxon>
        <taxon>Rubrobacterales</taxon>
        <taxon>Rubrobacteraceae</taxon>
        <taxon>Rubrobacter</taxon>
    </lineage>
</organism>
<dbReference type="InterPro" id="IPR050181">
    <property type="entry name" value="Cold_shock_domain"/>
</dbReference>
<dbReference type="InterPro" id="IPR012340">
    <property type="entry name" value="NA-bd_OB-fold"/>
</dbReference>
<dbReference type="EMBL" id="CP045121">
    <property type="protein sequence ID" value="QIN77254.1"/>
    <property type="molecule type" value="Genomic_DNA"/>
</dbReference>
<evidence type="ECO:0000313" key="7">
    <source>
        <dbReference type="Proteomes" id="UP000502706"/>
    </source>
</evidence>
<dbReference type="PANTHER" id="PTHR11544">
    <property type="entry name" value="COLD SHOCK DOMAIN CONTAINING PROTEINS"/>
    <property type="match status" value="1"/>
</dbReference>
<reference evidence="6 7" key="1">
    <citation type="submission" date="2019-10" db="EMBL/GenBank/DDBJ databases">
        <title>Rubrobacter sp nov SCSIO 52915 isolated from a deep-sea sediment in the South China Sea.</title>
        <authorList>
            <person name="Chen R.W."/>
        </authorList>
    </citation>
    <scope>NUCLEOTIDE SEQUENCE [LARGE SCALE GENOMIC DNA]</scope>
    <source>
        <strain evidence="6 7">SCSIO 52915</strain>
    </source>
</reference>
<dbReference type="SUPFAM" id="SSF50249">
    <property type="entry name" value="Nucleic acid-binding proteins"/>
    <property type="match status" value="1"/>
</dbReference>
<dbReference type="PROSITE" id="PS51857">
    <property type="entry name" value="CSD_2"/>
    <property type="match status" value="1"/>
</dbReference>
<comment type="subcellular location">
    <subcellularLocation>
        <location evidence="1 3">Cytoplasm</location>
    </subcellularLocation>
</comment>